<feature type="compositionally biased region" description="Low complexity" evidence="1">
    <location>
        <begin position="84"/>
        <end position="93"/>
    </location>
</feature>
<feature type="compositionally biased region" description="Acidic residues" evidence="1">
    <location>
        <begin position="47"/>
        <end position="58"/>
    </location>
</feature>
<dbReference type="InterPro" id="IPR001611">
    <property type="entry name" value="Leu-rich_rpt"/>
</dbReference>
<accession>A0A7S4BF66</accession>
<organism evidence="2">
    <name type="scientific">Chrysotila carterae</name>
    <name type="common">Marine alga</name>
    <name type="synonym">Syracosphaera carterae</name>
    <dbReference type="NCBI Taxonomy" id="13221"/>
    <lineage>
        <taxon>Eukaryota</taxon>
        <taxon>Haptista</taxon>
        <taxon>Haptophyta</taxon>
        <taxon>Prymnesiophyceae</taxon>
        <taxon>Isochrysidales</taxon>
        <taxon>Isochrysidaceae</taxon>
        <taxon>Chrysotila</taxon>
    </lineage>
</organism>
<dbReference type="InterPro" id="IPR032675">
    <property type="entry name" value="LRR_dom_sf"/>
</dbReference>
<name>A0A7S4BF66_CHRCT</name>
<dbReference type="EMBL" id="HBIZ01026315">
    <property type="protein sequence ID" value="CAE0764061.1"/>
    <property type="molecule type" value="Transcribed_RNA"/>
</dbReference>
<evidence type="ECO:0000313" key="2">
    <source>
        <dbReference type="EMBL" id="CAE0764061.1"/>
    </source>
</evidence>
<reference evidence="2" key="1">
    <citation type="submission" date="2021-01" db="EMBL/GenBank/DDBJ databases">
        <authorList>
            <person name="Corre E."/>
            <person name="Pelletier E."/>
            <person name="Niang G."/>
            <person name="Scheremetjew M."/>
            <person name="Finn R."/>
            <person name="Kale V."/>
            <person name="Holt S."/>
            <person name="Cochrane G."/>
            <person name="Meng A."/>
            <person name="Brown T."/>
            <person name="Cohen L."/>
        </authorList>
    </citation>
    <scope>NUCLEOTIDE SEQUENCE</scope>
    <source>
        <strain evidence="2">CCMP645</strain>
    </source>
</reference>
<feature type="compositionally biased region" description="Basic residues" evidence="1">
    <location>
        <begin position="67"/>
        <end position="77"/>
    </location>
</feature>
<dbReference type="AlphaFoldDB" id="A0A7S4BF66"/>
<feature type="region of interest" description="Disordered" evidence="1">
    <location>
        <begin position="1"/>
        <end position="93"/>
    </location>
</feature>
<proteinExistence type="predicted"/>
<feature type="compositionally biased region" description="Basic residues" evidence="1">
    <location>
        <begin position="1"/>
        <end position="10"/>
    </location>
</feature>
<evidence type="ECO:0000256" key="1">
    <source>
        <dbReference type="SAM" id="MobiDB-lite"/>
    </source>
</evidence>
<gene>
    <name evidence="2" type="ORF">PCAR00345_LOCUS16673</name>
</gene>
<dbReference type="Pfam" id="PF13516">
    <property type="entry name" value="LRR_6"/>
    <property type="match status" value="1"/>
</dbReference>
<dbReference type="SUPFAM" id="SSF52047">
    <property type="entry name" value="RNI-like"/>
    <property type="match status" value="1"/>
</dbReference>
<protein>
    <submittedName>
        <fullName evidence="2">Uncharacterized protein</fullName>
    </submittedName>
</protein>
<feature type="region of interest" description="Disordered" evidence="1">
    <location>
        <begin position="241"/>
        <end position="280"/>
    </location>
</feature>
<sequence length="571" mass="60136">MSKGKGKGKGGGKSNDTKPAGQEADKEHAEVHDEESEQQPAAKASESNDEVDAEEEASETTAETTAKKKKKRSRKKGSMVSEGAGAAAANVAAPTEDAAERFSAAINAVHDDSELWADCSRCGVAEKKLRKLLAALRAEPQCSLTSIDLSYNQITDGAAMMLLSALSEEPTLCAGLVELSLVGNPLTVDGIEACTQAATSRSTIELKLPSAVDVTPMPVGGGAACADRFSAYFASREKLADRLSAPPPPPLPKRAASADATSGMGGMGMEGEGEGEDEGAAAGYVKASSTLTFEEATTILVTGKVTSVETTDALDFLLETLKVESAQIVGPANCKLLPRAMRWLSHQLPLLSQLLRTEPPSLVAWTGSRLGSHRLRIVDILDAMLNSRRPTLTHAIAANSPNIICEAVWLLKAHANCGIFHQSLRSLVSRALENRPLRNAMVVAPQPQDTLQAILCDLLLAPSKRKAASSQRVIADASLPTVMEFVATLEDAAQGDKAVANALAAEQRWSKATAAVREGRRVAGQPWACGEAPPRPPPGGMQGFEMAELMSQINLQNVISRFQMGNMGGAS</sequence>
<dbReference type="Gene3D" id="3.80.10.10">
    <property type="entry name" value="Ribonuclease Inhibitor"/>
    <property type="match status" value="1"/>
</dbReference>